<accession>A0A1U9LJM5</accession>
<reference evidence="1 2" key="1">
    <citation type="submission" date="2016-03" db="EMBL/GenBank/DDBJ databases">
        <title>Acetic acid bacteria sequencing.</title>
        <authorList>
            <person name="Brandt J."/>
            <person name="Jakob F."/>
            <person name="Vogel R.F."/>
        </authorList>
    </citation>
    <scope>NUCLEOTIDE SEQUENCE [LARGE SCALE GENOMIC DNA]</scope>
    <source>
        <strain evidence="1 2">TMW2.1084</strain>
        <plasmid evidence="2">pac1084_1</plasmid>
    </source>
</reference>
<dbReference type="EMBL" id="CP014688">
    <property type="protein sequence ID" value="AQT06653.1"/>
    <property type="molecule type" value="Genomic_DNA"/>
</dbReference>
<evidence type="ECO:0000313" key="2">
    <source>
        <dbReference type="Proteomes" id="UP000189055"/>
    </source>
</evidence>
<dbReference type="KEGG" id="aper:A0U91_16750"/>
<proteinExistence type="predicted"/>
<protein>
    <submittedName>
        <fullName evidence="1">Uncharacterized protein</fullName>
    </submittedName>
</protein>
<dbReference type="RefSeq" id="WP_077932278.1">
    <property type="nucleotide sequence ID" value="NZ_CP014688.1"/>
</dbReference>
<sequence length="219" mass="24083">MTKNTYTTVEELKKNFPQAFKESGDVDFTGIAGAKEILGLPERWEVKRDLTLIDMPFLREVPKGLRVGRSFRLVRCDAVSTLPSDLSVRNDQNTALGYGISIVRCSSFTTIEDRVCAPHSIYVEDCHKFSTLPKFVRGGTLTVICCPSLMVPPEEVDVCQLTLIDCPDLTSLPQRLSFTTGVAISNCPKIRDLPEISDFKGEITAKGSGKISGNHPTQG</sequence>
<dbReference type="Proteomes" id="UP000189055">
    <property type="component" value="Plasmid pAC1084_1"/>
</dbReference>
<name>A0A1U9LJM5_9PROT</name>
<gene>
    <name evidence="1" type="ORF">A0U91_16750</name>
</gene>
<keyword evidence="1" id="KW-0614">Plasmid</keyword>
<organism evidence="1 2">
    <name type="scientific">Acetobacter persici</name>
    <dbReference type="NCBI Taxonomy" id="1076596"/>
    <lineage>
        <taxon>Bacteria</taxon>
        <taxon>Pseudomonadati</taxon>
        <taxon>Pseudomonadota</taxon>
        <taxon>Alphaproteobacteria</taxon>
        <taxon>Acetobacterales</taxon>
        <taxon>Acetobacteraceae</taxon>
        <taxon>Acetobacter</taxon>
    </lineage>
</organism>
<geneLocation type="plasmid" evidence="2">
    <name>pac1084_1</name>
</geneLocation>
<evidence type="ECO:0000313" key="1">
    <source>
        <dbReference type="EMBL" id="AQT06653.1"/>
    </source>
</evidence>
<dbReference type="AlphaFoldDB" id="A0A1U9LJM5"/>